<dbReference type="SUPFAM" id="SSF102405">
    <property type="entry name" value="MCP/YpsA-like"/>
    <property type="match status" value="1"/>
</dbReference>
<feature type="domain" description="Smf/DprA SLOG" evidence="2">
    <location>
        <begin position="56"/>
        <end position="256"/>
    </location>
</feature>
<evidence type="ECO:0000259" key="2">
    <source>
        <dbReference type="Pfam" id="PF02481"/>
    </source>
</evidence>
<proteinExistence type="inferred from homology"/>
<gene>
    <name evidence="3" type="ORF">MUG09_07100</name>
</gene>
<name>A0ABY4DEK2_9SPIR</name>
<dbReference type="Proteomes" id="UP000829708">
    <property type="component" value="Chromosome"/>
</dbReference>
<organism evidence="3 4">
    <name type="scientific">Sphaerochaeta associata</name>
    <dbReference type="NCBI Taxonomy" id="1129264"/>
    <lineage>
        <taxon>Bacteria</taxon>
        <taxon>Pseudomonadati</taxon>
        <taxon>Spirochaetota</taxon>
        <taxon>Spirochaetia</taxon>
        <taxon>Spirochaetales</taxon>
        <taxon>Sphaerochaetaceae</taxon>
        <taxon>Sphaerochaeta</taxon>
    </lineage>
</organism>
<dbReference type="InterPro" id="IPR003488">
    <property type="entry name" value="DprA"/>
</dbReference>
<dbReference type="RefSeq" id="WP_244774911.1">
    <property type="nucleotide sequence ID" value="NZ_CP094929.1"/>
</dbReference>
<dbReference type="Gene3D" id="3.40.50.450">
    <property type="match status" value="1"/>
</dbReference>
<dbReference type="InterPro" id="IPR057666">
    <property type="entry name" value="DrpA_SLOG"/>
</dbReference>
<protein>
    <submittedName>
        <fullName evidence="3">DNA-processing protein DprA</fullName>
    </submittedName>
</protein>
<dbReference type="PANTHER" id="PTHR43022">
    <property type="entry name" value="PROTEIN SMF"/>
    <property type="match status" value="1"/>
</dbReference>
<reference evidence="4" key="1">
    <citation type="journal article" date="2024" name="J Bioinform Genom">
        <title>Complete genome sequence of the type strain bacterium Sphaerochaeta associata GLS2t (VKM B-2742)t.</title>
        <authorList>
            <person name="Troshina O.Y."/>
            <person name="Tepeeva A.N."/>
            <person name="Arzamasceva V.O."/>
            <person name="Whitman W.B."/>
            <person name="Varghese N."/>
            <person name="Shapiro N."/>
            <person name="Woyke T."/>
            <person name="Kripides N.C."/>
            <person name="Vasilenko O.V."/>
        </authorList>
    </citation>
    <scope>NUCLEOTIDE SEQUENCE [LARGE SCALE GENOMIC DNA]</scope>
    <source>
        <strain evidence="4">GLS2T</strain>
    </source>
</reference>
<evidence type="ECO:0000313" key="3">
    <source>
        <dbReference type="EMBL" id="UOM52525.1"/>
    </source>
</evidence>
<evidence type="ECO:0000313" key="4">
    <source>
        <dbReference type="Proteomes" id="UP000829708"/>
    </source>
</evidence>
<dbReference type="PANTHER" id="PTHR43022:SF1">
    <property type="entry name" value="PROTEIN SMF"/>
    <property type="match status" value="1"/>
</dbReference>
<evidence type="ECO:0000256" key="1">
    <source>
        <dbReference type="ARBA" id="ARBA00006525"/>
    </source>
</evidence>
<dbReference type="Pfam" id="PF02481">
    <property type="entry name" value="DNA_processg_A"/>
    <property type="match status" value="1"/>
</dbReference>
<comment type="similarity">
    <text evidence="1">Belongs to the DprA/Smf family.</text>
</comment>
<keyword evidence="4" id="KW-1185">Reference proteome</keyword>
<accession>A0ABY4DEK2</accession>
<dbReference type="EMBL" id="CP094929">
    <property type="protein sequence ID" value="UOM52525.1"/>
    <property type="molecule type" value="Genomic_DNA"/>
</dbReference>
<sequence length="286" mass="30706">MKLSTLLSISQLSIGAEEKLGLAYSNPSANELISLGANAKRTERMLAFLAHGGARVVFYGMASYPAPLYQLDNPPFRLMYKGDLPKQTDRFLMVCGTRCPDALASRSSYEFALEAGANGVVVVTSNSRGIDRNCLYALKDSNKAALVVCDCGLAVKRITSNTLLAGFCTISAFEPDDQALSFRCLSRNVLSTALAEATVVMQAPLKSGALHCATCALDLGRDVYVHSTGTRTGEVNTGSRSLAEMGAEVVTGYPDVALRHDWPQDRRIQAGSLYRFGPSCYSLSHA</sequence>